<dbReference type="EMBL" id="CANHGI010000005">
    <property type="protein sequence ID" value="CAI5451751.1"/>
    <property type="molecule type" value="Genomic_DNA"/>
</dbReference>
<evidence type="ECO:0000256" key="4">
    <source>
        <dbReference type="SAM" id="SignalP"/>
    </source>
</evidence>
<reference evidence="6" key="1">
    <citation type="submission" date="2022-11" db="EMBL/GenBank/DDBJ databases">
        <authorList>
            <person name="Kikuchi T."/>
        </authorList>
    </citation>
    <scope>NUCLEOTIDE SEQUENCE</scope>
    <source>
        <strain evidence="6">PS1010</strain>
    </source>
</reference>
<keyword evidence="2" id="KW-0547">Nucleotide-binding</keyword>
<dbReference type="GO" id="GO:0004714">
    <property type="term" value="F:transmembrane receptor protein tyrosine kinase activity"/>
    <property type="evidence" value="ECO:0007669"/>
    <property type="project" value="TreeGrafter"/>
</dbReference>
<dbReference type="InterPro" id="IPR000719">
    <property type="entry name" value="Prot_kinase_dom"/>
</dbReference>
<keyword evidence="3" id="KW-0472">Membrane</keyword>
<dbReference type="PROSITE" id="PS00107">
    <property type="entry name" value="PROTEIN_KINASE_ATP"/>
    <property type="match status" value="1"/>
</dbReference>
<dbReference type="InterPro" id="IPR050122">
    <property type="entry name" value="RTK"/>
</dbReference>
<feature type="transmembrane region" description="Helical" evidence="3">
    <location>
        <begin position="325"/>
        <end position="345"/>
    </location>
</feature>
<feature type="domain" description="Protein kinase" evidence="5">
    <location>
        <begin position="372"/>
        <end position="671"/>
    </location>
</feature>
<dbReference type="InterPro" id="IPR001245">
    <property type="entry name" value="Ser-Thr/Tyr_kinase_cat_dom"/>
</dbReference>
<organism evidence="6 7">
    <name type="scientific">Caenorhabditis angaria</name>
    <dbReference type="NCBI Taxonomy" id="860376"/>
    <lineage>
        <taxon>Eukaryota</taxon>
        <taxon>Metazoa</taxon>
        <taxon>Ecdysozoa</taxon>
        <taxon>Nematoda</taxon>
        <taxon>Chromadorea</taxon>
        <taxon>Rhabditida</taxon>
        <taxon>Rhabditina</taxon>
        <taxon>Rhabditomorpha</taxon>
        <taxon>Rhabditoidea</taxon>
        <taxon>Rhabditidae</taxon>
        <taxon>Peloderinae</taxon>
        <taxon>Caenorhabditis</taxon>
    </lineage>
</organism>
<dbReference type="InterPro" id="IPR011009">
    <property type="entry name" value="Kinase-like_dom_sf"/>
</dbReference>
<sequence>MKILLLFLFLPFLGKTEKCDCYSDCLIKSSMALRGPIKQVHEGNSSKLFVTAVVYVEGIEFEEGRYDLLKNDTSLAIDWLPMSHDVIETSRRPPNLRNIHFVDVGQETTAIIIELNFDILNMKLRSTYEIRVNSIYDRQCDRMIEMSSYAAMNVTFACERIVDSDCRGSIKVDHHPVCSFMRSYHTSVFENKKLDTVELDVLISINKNDQRFEKLKYFVAFFGICDIEDVTNNGECILDLHKSEAARFCVPNRLNCSHTRSFSLTIRPYRSDVRYGVQICGVLDRRFESPPIISSKSKSVADMLSVSATSSAVISNTDTSLLKTLFGYAVVLALLLIVLILFITCKCLTGRWCKEYENNCDDFIIDEDSLTIFEDRIIGKGRFGTVFLGQLSPDWHGPVVLDECQRVAVKTNRYLDKSKKRFFIDEIEGAKVISRHSRLLSSIGTVFKNGNILHIQEYCANGNLLEYLILKRRYMTELQERGIDLNGSLTSIVEVDFDEVISFHDLYRIASQICSGMVYLSSKLIVHNALCAKHILITQDHNVKIGDFGFISTSTTPNNSPVEGQQKWTSLELLRGETSTQLSDVWSFGVTIWEIFTMGGRPYYNVPDAGIRGLVEKGFRLQKPDGCSIQLYQLMRETWLDSPSDRPCFNVISTRIANLAQQSSPETNNFMTISTLCDYYLDDAATLSSRRGTIQELGQTQTHYDPAALISESERLLGFRM</sequence>
<keyword evidence="3" id="KW-0812">Transmembrane</keyword>
<comment type="caution">
    <text evidence="6">The sequence shown here is derived from an EMBL/GenBank/DDBJ whole genome shotgun (WGS) entry which is preliminary data.</text>
</comment>
<protein>
    <recommendedName>
        <fullName evidence="5">Protein kinase domain-containing protein</fullName>
    </recommendedName>
</protein>
<dbReference type="GO" id="GO:0005524">
    <property type="term" value="F:ATP binding"/>
    <property type="evidence" value="ECO:0007669"/>
    <property type="project" value="UniProtKB-UniRule"/>
</dbReference>
<dbReference type="Gene3D" id="1.10.510.10">
    <property type="entry name" value="Transferase(Phosphotransferase) domain 1"/>
    <property type="match status" value="1"/>
</dbReference>
<keyword evidence="2" id="KW-0067">ATP-binding</keyword>
<evidence type="ECO:0000256" key="3">
    <source>
        <dbReference type="SAM" id="Phobius"/>
    </source>
</evidence>
<dbReference type="OrthoDB" id="4062651at2759"/>
<dbReference type="Proteomes" id="UP001152747">
    <property type="component" value="Unassembled WGS sequence"/>
</dbReference>
<evidence type="ECO:0000313" key="6">
    <source>
        <dbReference type="EMBL" id="CAI5451751.1"/>
    </source>
</evidence>
<proteinExistence type="predicted"/>
<dbReference type="PANTHER" id="PTHR24416">
    <property type="entry name" value="TYROSINE-PROTEIN KINASE RECEPTOR"/>
    <property type="match status" value="1"/>
</dbReference>
<dbReference type="Pfam" id="PF07714">
    <property type="entry name" value="PK_Tyr_Ser-Thr"/>
    <property type="match status" value="1"/>
</dbReference>
<dbReference type="InterPro" id="IPR017441">
    <property type="entry name" value="Protein_kinase_ATP_BS"/>
</dbReference>
<dbReference type="PROSITE" id="PS50011">
    <property type="entry name" value="PROTEIN_KINASE_DOM"/>
    <property type="match status" value="1"/>
</dbReference>
<dbReference type="SUPFAM" id="SSF56112">
    <property type="entry name" value="Protein kinase-like (PK-like)"/>
    <property type="match status" value="1"/>
</dbReference>
<dbReference type="PANTHER" id="PTHR24416:SF620">
    <property type="entry name" value="TYROSINE-PROTEIN KINASE RECEPTOR TORSO"/>
    <property type="match status" value="1"/>
</dbReference>
<accession>A0A9P1N888</accession>
<feature type="binding site" evidence="2">
    <location>
        <position position="410"/>
    </location>
    <ligand>
        <name>ATP</name>
        <dbReference type="ChEBI" id="CHEBI:30616"/>
    </ligand>
</feature>
<comment type="subcellular location">
    <subcellularLocation>
        <location evidence="1">Membrane</location>
        <topology evidence="1">Single-pass membrane protein</topology>
    </subcellularLocation>
</comment>
<feature type="signal peptide" evidence="4">
    <location>
        <begin position="1"/>
        <end position="16"/>
    </location>
</feature>
<gene>
    <name evidence="6" type="ORF">CAMP_LOCUS14388</name>
</gene>
<dbReference type="AlphaFoldDB" id="A0A9P1N888"/>
<evidence type="ECO:0000259" key="5">
    <source>
        <dbReference type="PROSITE" id="PS50011"/>
    </source>
</evidence>
<dbReference type="GO" id="GO:0043235">
    <property type="term" value="C:receptor complex"/>
    <property type="evidence" value="ECO:0007669"/>
    <property type="project" value="TreeGrafter"/>
</dbReference>
<evidence type="ECO:0000313" key="7">
    <source>
        <dbReference type="Proteomes" id="UP001152747"/>
    </source>
</evidence>
<dbReference type="GO" id="GO:0007169">
    <property type="term" value="P:cell surface receptor protein tyrosine kinase signaling pathway"/>
    <property type="evidence" value="ECO:0007669"/>
    <property type="project" value="TreeGrafter"/>
</dbReference>
<keyword evidence="3" id="KW-1133">Transmembrane helix</keyword>
<evidence type="ECO:0000256" key="1">
    <source>
        <dbReference type="ARBA" id="ARBA00004167"/>
    </source>
</evidence>
<evidence type="ECO:0000256" key="2">
    <source>
        <dbReference type="PROSITE-ProRule" id="PRU10141"/>
    </source>
</evidence>
<keyword evidence="7" id="KW-1185">Reference proteome</keyword>
<name>A0A9P1N888_9PELO</name>
<dbReference type="Gene3D" id="3.30.200.20">
    <property type="entry name" value="Phosphorylase Kinase, domain 1"/>
    <property type="match status" value="1"/>
</dbReference>
<feature type="chain" id="PRO_5040470457" description="Protein kinase domain-containing protein" evidence="4">
    <location>
        <begin position="17"/>
        <end position="721"/>
    </location>
</feature>
<dbReference type="GO" id="GO:0005886">
    <property type="term" value="C:plasma membrane"/>
    <property type="evidence" value="ECO:0007669"/>
    <property type="project" value="TreeGrafter"/>
</dbReference>
<keyword evidence="4" id="KW-0732">Signal</keyword>
<dbReference type="PRINTS" id="PR00109">
    <property type="entry name" value="TYRKINASE"/>
</dbReference>